<dbReference type="InterPro" id="IPR018108">
    <property type="entry name" value="MCP_transmembrane"/>
</dbReference>
<evidence type="ECO:0000256" key="9">
    <source>
        <dbReference type="ARBA" id="ARBA00023128"/>
    </source>
</evidence>
<evidence type="ECO:0000256" key="2">
    <source>
        <dbReference type="ARBA" id="ARBA00004448"/>
    </source>
</evidence>
<comment type="caution">
    <text evidence="14">The sequence shown here is derived from an EMBL/GenBank/DDBJ whole genome shotgun (WGS) entry which is preliminary data.</text>
</comment>
<feature type="transmembrane region" description="Helical" evidence="13">
    <location>
        <begin position="51"/>
        <end position="72"/>
    </location>
</feature>
<dbReference type="PANTHER" id="PTHR24089">
    <property type="entry name" value="SOLUTE CARRIER FAMILY 25"/>
    <property type="match status" value="1"/>
</dbReference>
<evidence type="ECO:0000256" key="3">
    <source>
        <dbReference type="ARBA" id="ARBA00021935"/>
    </source>
</evidence>
<evidence type="ECO:0000313" key="14">
    <source>
        <dbReference type="EMBL" id="KAA8905003.1"/>
    </source>
</evidence>
<name>A0A5J5EW30_9PEZI</name>
<dbReference type="PROSITE" id="PS50920">
    <property type="entry name" value="SOLCAR"/>
    <property type="match status" value="2"/>
</dbReference>
<dbReference type="Pfam" id="PF00153">
    <property type="entry name" value="Mito_carr"/>
    <property type="match status" value="2"/>
</dbReference>
<gene>
    <name evidence="14" type="ORF">FN846DRAFT_779199</name>
</gene>
<dbReference type="GO" id="GO:0055085">
    <property type="term" value="P:transmembrane transport"/>
    <property type="evidence" value="ECO:0007669"/>
    <property type="project" value="InterPro"/>
</dbReference>
<evidence type="ECO:0000256" key="1">
    <source>
        <dbReference type="ARBA" id="ARBA00002238"/>
    </source>
</evidence>
<dbReference type="Gene3D" id="1.50.40.10">
    <property type="entry name" value="Mitochondrial carrier domain"/>
    <property type="match status" value="1"/>
</dbReference>
<comment type="subcellular location">
    <subcellularLocation>
        <location evidence="2">Mitochondrion inner membrane</location>
        <topology evidence="2">Multi-pass membrane protein</topology>
    </subcellularLocation>
</comment>
<evidence type="ECO:0000256" key="11">
    <source>
        <dbReference type="PROSITE-ProRule" id="PRU00282"/>
    </source>
</evidence>
<feature type="repeat" description="Solcar" evidence="11">
    <location>
        <begin position="93"/>
        <end position="182"/>
    </location>
</feature>
<feature type="non-terminal residue" evidence="14">
    <location>
        <position position="1"/>
    </location>
</feature>
<dbReference type="PRINTS" id="PR00926">
    <property type="entry name" value="MITOCARRIER"/>
</dbReference>
<dbReference type="SUPFAM" id="SSF103506">
    <property type="entry name" value="Mitochondrial carrier"/>
    <property type="match status" value="1"/>
</dbReference>
<dbReference type="InterPro" id="IPR023395">
    <property type="entry name" value="MCP_dom_sf"/>
</dbReference>
<reference evidence="14 15" key="1">
    <citation type="submission" date="2019-09" db="EMBL/GenBank/DDBJ databases">
        <title>Draft genome of the ectomycorrhizal ascomycete Sphaerosporella brunnea.</title>
        <authorList>
            <consortium name="DOE Joint Genome Institute"/>
            <person name="Benucci G.M."/>
            <person name="Marozzi G."/>
            <person name="Antonielli L."/>
            <person name="Sanchez S."/>
            <person name="Marco P."/>
            <person name="Wang X."/>
            <person name="Falini L.B."/>
            <person name="Barry K."/>
            <person name="Haridas S."/>
            <person name="Lipzen A."/>
            <person name="Labutti K."/>
            <person name="Grigoriev I.V."/>
            <person name="Murat C."/>
            <person name="Martin F."/>
            <person name="Albertini E."/>
            <person name="Donnini D."/>
            <person name="Bonito G."/>
        </authorList>
    </citation>
    <scope>NUCLEOTIDE SEQUENCE [LARGE SCALE GENOMIC DNA]</scope>
    <source>
        <strain evidence="14 15">Sb_GMNB300</strain>
    </source>
</reference>
<dbReference type="InterPro" id="IPR002067">
    <property type="entry name" value="MCP"/>
</dbReference>
<keyword evidence="8 13" id="KW-1133">Transmembrane helix</keyword>
<evidence type="ECO:0000256" key="8">
    <source>
        <dbReference type="ARBA" id="ARBA00022989"/>
    </source>
</evidence>
<keyword evidence="7" id="KW-0999">Mitochondrion inner membrane</keyword>
<comment type="similarity">
    <text evidence="12">Belongs to the mitochondrial carrier (TC 2.A.29) family.</text>
</comment>
<dbReference type="OrthoDB" id="270584at2759"/>
<evidence type="ECO:0000256" key="13">
    <source>
        <dbReference type="SAM" id="Phobius"/>
    </source>
</evidence>
<proteinExistence type="inferred from homology"/>
<dbReference type="Proteomes" id="UP000326924">
    <property type="component" value="Unassembled WGS sequence"/>
</dbReference>
<keyword evidence="10 11" id="KW-0472">Membrane</keyword>
<keyword evidence="9" id="KW-0496">Mitochondrion</keyword>
<evidence type="ECO:0000256" key="5">
    <source>
        <dbReference type="ARBA" id="ARBA00022692"/>
    </source>
</evidence>
<feature type="transmembrane region" description="Helical" evidence="13">
    <location>
        <begin position="93"/>
        <end position="114"/>
    </location>
</feature>
<protein>
    <recommendedName>
        <fullName evidence="3">Mitochondrial thiamine pyrophosphate carrier 1</fullName>
    </recommendedName>
</protein>
<sequence length="186" mass="20735">VSRFAVYPIDTLKFRLQCEMVENGSRGTNLIKEVAQKTWKTGGLCSFYRGLPLALVGIFPYSAIDLGTFEYLKRAYVKKHAKRTGCQDADVKLPVWTTLGIGAVSGSVGASVVYPINLLRTRLQAQGTSHHPQTYTGMWDVTMRTYKSEGVRGMYRGLVPNMMKVIPAVSISYVVYEQLKSAMKLK</sequence>
<dbReference type="EMBL" id="VXIS01000102">
    <property type="protein sequence ID" value="KAA8905003.1"/>
    <property type="molecule type" value="Genomic_DNA"/>
</dbReference>
<dbReference type="GO" id="GO:0005743">
    <property type="term" value="C:mitochondrial inner membrane"/>
    <property type="evidence" value="ECO:0007669"/>
    <property type="project" value="UniProtKB-SubCell"/>
</dbReference>
<keyword evidence="6" id="KW-0677">Repeat</keyword>
<evidence type="ECO:0000256" key="4">
    <source>
        <dbReference type="ARBA" id="ARBA00022448"/>
    </source>
</evidence>
<feature type="repeat" description="Solcar" evidence="11">
    <location>
        <begin position="1"/>
        <end position="75"/>
    </location>
</feature>
<evidence type="ECO:0000256" key="12">
    <source>
        <dbReference type="RuleBase" id="RU000488"/>
    </source>
</evidence>
<evidence type="ECO:0000256" key="6">
    <source>
        <dbReference type="ARBA" id="ARBA00022737"/>
    </source>
</evidence>
<dbReference type="AlphaFoldDB" id="A0A5J5EW30"/>
<comment type="function">
    <text evidence="1">Mitochondrial transporter that mediates uptake of thiamine pyrophosphate (ThPP) into mitochondria.</text>
</comment>
<evidence type="ECO:0000256" key="7">
    <source>
        <dbReference type="ARBA" id="ARBA00022792"/>
    </source>
</evidence>
<dbReference type="InParanoid" id="A0A5J5EW30"/>
<evidence type="ECO:0000256" key="10">
    <source>
        <dbReference type="ARBA" id="ARBA00023136"/>
    </source>
</evidence>
<accession>A0A5J5EW30</accession>
<keyword evidence="15" id="KW-1185">Reference proteome</keyword>
<organism evidence="14 15">
    <name type="scientific">Sphaerosporella brunnea</name>
    <dbReference type="NCBI Taxonomy" id="1250544"/>
    <lineage>
        <taxon>Eukaryota</taxon>
        <taxon>Fungi</taxon>
        <taxon>Dikarya</taxon>
        <taxon>Ascomycota</taxon>
        <taxon>Pezizomycotina</taxon>
        <taxon>Pezizomycetes</taxon>
        <taxon>Pezizales</taxon>
        <taxon>Pyronemataceae</taxon>
        <taxon>Sphaerosporella</taxon>
    </lineage>
</organism>
<keyword evidence="4 12" id="KW-0813">Transport</keyword>
<keyword evidence="5 11" id="KW-0812">Transmembrane</keyword>
<evidence type="ECO:0000313" key="15">
    <source>
        <dbReference type="Proteomes" id="UP000326924"/>
    </source>
</evidence>